<dbReference type="InterPro" id="IPR000873">
    <property type="entry name" value="AMP-dep_synth/lig_dom"/>
</dbReference>
<dbReference type="InterPro" id="IPR025110">
    <property type="entry name" value="AMP-bd_C"/>
</dbReference>
<feature type="domain" description="AMP-binding enzyme C-terminal" evidence="3">
    <location>
        <begin position="412"/>
        <end position="487"/>
    </location>
</feature>
<dbReference type="Pfam" id="PF00501">
    <property type="entry name" value="AMP-binding"/>
    <property type="match status" value="1"/>
</dbReference>
<dbReference type="CDD" id="cd05941">
    <property type="entry name" value="MCS"/>
    <property type="match status" value="1"/>
</dbReference>
<evidence type="ECO:0000313" key="5">
    <source>
        <dbReference type="Proteomes" id="UP001629244"/>
    </source>
</evidence>
<comment type="similarity">
    <text evidence="1">Belongs to the ATP-dependent AMP-binding enzyme family.</text>
</comment>
<dbReference type="InterPro" id="IPR042099">
    <property type="entry name" value="ANL_N_sf"/>
</dbReference>
<dbReference type="InterPro" id="IPR045851">
    <property type="entry name" value="AMP-bd_C_sf"/>
</dbReference>
<dbReference type="EMBL" id="JBELQC010000002">
    <property type="protein sequence ID" value="MFL9841876.1"/>
    <property type="molecule type" value="Genomic_DNA"/>
</dbReference>
<dbReference type="NCBIfam" id="NF005702">
    <property type="entry name" value="PRK07514.1"/>
    <property type="match status" value="1"/>
</dbReference>
<reference evidence="4 5" key="1">
    <citation type="submission" date="2024-06" db="EMBL/GenBank/DDBJ databases">
        <authorList>
            <person name="Kaempfer P."/>
            <person name="Viver T."/>
        </authorList>
    </citation>
    <scope>NUCLEOTIDE SEQUENCE [LARGE SCALE GENOMIC DNA]</scope>
    <source>
        <strain evidence="4 5">ST-64</strain>
    </source>
</reference>
<keyword evidence="5" id="KW-1185">Reference proteome</keyword>
<dbReference type="PANTHER" id="PTHR43201">
    <property type="entry name" value="ACYL-COA SYNTHETASE"/>
    <property type="match status" value="1"/>
</dbReference>
<comment type="caution">
    <text evidence="4">The sequence shown here is derived from an EMBL/GenBank/DDBJ whole genome shotgun (WGS) entry which is preliminary data.</text>
</comment>
<dbReference type="SUPFAM" id="SSF56801">
    <property type="entry name" value="Acetyl-CoA synthetase-like"/>
    <property type="match status" value="1"/>
</dbReference>
<evidence type="ECO:0000259" key="2">
    <source>
        <dbReference type="Pfam" id="PF00501"/>
    </source>
</evidence>
<dbReference type="PANTHER" id="PTHR43201:SF8">
    <property type="entry name" value="ACYL-COA SYNTHETASE FAMILY MEMBER 3"/>
    <property type="match status" value="1"/>
</dbReference>
<dbReference type="Gene3D" id="3.40.50.12780">
    <property type="entry name" value="N-terminal domain of ligase-like"/>
    <property type="match status" value="1"/>
</dbReference>
<dbReference type="Gene3D" id="3.30.300.30">
    <property type="match status" value="1"/>
</dbReference>
<dbReference type="Pfam" id="PF13193">
    <property type="entry name" value="AMP-binding_C"/>
    <property type="match status" value="1"/>
</dbReference>
<proteinExistence type="inferred from homology"/>
<organism evidence="4 5">
    <name type="scientific">Sphingomonas plantiphila</name>
    <dbReference type="NCBI Taxonomy" id="3163295"/>
    <lineage>
        <taxon>Bacteria</taxon>
        <taxon>Pseudomonadati</taxon>
        <taxon>Pseudomonadota</taxon>
        <taxon>Alphaproteobacteria</taxon>
        <taxon>Sphingomonadales</taxon>
        <taxon>Sphingomonadaceae</taxon>
        <taxon>Sphingomonas</taxon>
    </lineage>
</organism>
<evidence type="ECO:0000256" key="1">
    <source>
        <dbReference type="ARBA" id="ARBA00006432"/>
    </source>
</evidence>
<gene>
    <name evidence="4" type="ORF">ABS767_12950</name>
</gene>
<dbReference type="InterPro" id="IPR020845">
    <property type="entry name" value="AMP-binding_CS"/>
</dbReference>
<dbReference type="PROSITE" id="PS00455">
    <property type="entry name" value="AMP_BINDING"/>
    <property type="match status" value="1"/>
</dbReference>
<evidence type="ECO:0000313" key="4">
    <source>
        <dbReference type="EMBL" id="MFL9841876.1"/>
    </source>
</evidence>
<dbReference type="Proteomes" id="UP001629244">
    <property type="component" value="Unassembled WGS sequence"/>
</dbReference>
<dbReference type="RefSeq" id="WP_408078996.1">
    <property type="nucleotide sequence ID" value="NZ_JBELQC010000002.1"/>
</dbReference>
<feature type="domain" description="AMP-dependent synthetase/ligase" evidence="2">
    <location>
        <begin position="20"/>
        <end position="362"/>
    </location>
</feature>
<evidence type="ECO:0000259" key="3">
    <source>
        <dbReference type="Pfam" id="PF13193"/>
    </source>
</evidence>
<name>A0ABW8YRS5_9SPHN</name>
<accession>A0ABW8YRS5</accession>
<protein>
    <submittedName>
        <fullName evidence="4">Malonyl-CoA synthase</fullName>
    </submittedName>
</protein>
<sequence>MANLYARLAACFPADDAKFAVLPEGAVVTYGELDDRTARFSNQLRALGVQIGDRVAVQTEKSLDMVVLYLATVRAGAVFLPLNTAYTASELGYFLNDAEPALFVCDPARLEELRTVAAAAGVRAIETLDDAGNGSFGRKAGAQPDRFATVARDDGDLAAILYTSGTTGRSKGAMISHDNLASNAFTLVDAWRFTRDDVLLHALPIFHTHGLFVAINTVIAAGASMRFLPRFDAASVIAQLPGATVMMGVPTFYTRLLDSPLLDRDLTSHMRLFISGSAPLSADVHRAFLERTGHAILERYGMTETNMITSNPYDGARRAGTVGHALPGVSVRIVDLETGIALSDGDIGMIEVAGPNVFSGYWQQPERRATDFRNGYFITGDLGVVDDQGYVAIVGRDKDLIITGGFNVYPAEIEALLDALPEVRESAVIGAPHPDLGEGVVAVVVLESPGTADAASLLGAIQDKLARFKQPRRLVLVDALPRNAMAKIQKAQLRAEYRDIFANA</sequence>